<dbReference type="SMART" id="SM00530">
    <property type="entry name" value="HTH_XRE"/>
    <property type="match status" value="1"/>
</dbReference>
<sequence>MSFRAWRAHRQLSQERVADISGLSLRTVQRLDAGHRVSYASLRALAAAFDGDVDALERELYAVNKPTDDFVEMPRWVRLLDDTRRFGGAGLSRRDAYWVEAFCIACAAMAFVVSLLAVSASAAQAARAGAFVALACGYLVSVFVRIGDACRRWPDADGASSELPQLPRTWSGHFAGYAYLVGAGLVGALMFYWLVL</sequence>
<keyword evidence="1" id="KW-0472">Membrane</keyword>
<dbReference type="GO" id="GO:0003677">
    <property type="term" value="F:DNA binding"/>
    <property type="evidence" value="ECO:0007669"/>
    <property type="project" value="InterPro"/>
</dbReference>
<feature type="domain" description="HTH cro/C1-type" evidence="2">
    <location>
        <begin position="3"/>
        <end position="56"/>
    </location>
</feature>
<feature type="transmembrane region" description="Helical" evidence="1">
    <location>
        <begin position="125"/>
        <end position="144"/>
    </location>
</feature>
<dbReference type="RefSeq" id="WP_263540721.1">
    <property type="nucleotide sequence ID" value="NZ_JAOVZO020000020.1"/>
</dbReference>
<keyword evidence="1" id="KW-0812">Transmembrane</keyword>
<reference evidence="3" key="1">
    <citation type="submission" date="2023-02" db="EMBL/GenBank/DDBJ databases">
        <title>Tahibacter soli sp. nov. isolated from soil.</title>
        <authorList>
            <person name="Baek J.H."/>
            <person name="Lee J.K."/>
            <person name="Choi D.G."/>
            <person name="Jeon C.O."/>
        </authorList>
    </citation>
    <scope>NUCLEOTIDE SEQUENCE</scope>
    <source>
        <strain evidence="3">BL</strain>
    </source>
</reference>
<keyword evidence="1" id="KW-1133">Transmembrane helix</keyword>
<protein>
    <submittedName>
        <fullName evidence="3">Helix-turn-helix transcriptional regulator</fullName>
    </submittedName>
</protein>
<evidence type="ECO:0000256" key="1">
    <source>
        <dbReference type="SAM" id="Phobius"/>
    </source>
</evidence>
<proteinExistence type="predicted"/>
<dbReference type="Gene3D" id="1.10.260.40">
    <property type="entry name" value="lambda repressor-like DNA-binding domains"/>
    <property type="match status" value="1"/>
</dbReference>
<dbReference type="SUPFAM" id="SSF47413">
    <property type="entry name" value="lambda repressor-like DNA-binding domains"/>
    <property type="match status" value="1"/>
</dbReference>
<dbReference type="CDD" id="cd00093">
    <property type="entry name" value="HTH_XRE"/>
    <property type="match status" value="1"/>
</dbReference>
<gene>
    <name evidence="3" type="ORF">OD750_023645</name>
</gene>
<dbReference type="Pfam" id="PF01381">
    <property type="entry name" value="HTH_3"/>
    <property type="match status" value="1"/>
</dbReference>
<comment type="caution">
    <text evidence="3">The sequence shown here is derived from an EMBL/GenBank/DDBJ whole genome shotgun (WGS) entry which is preliminary data.</text>
</comment>
<dbReference type="Proteomes" id="UP001139971">
    <property type="component" value="Unassembled WGS sequence"/>
</dbReference>
<dbReference type="EMBL" id="JAOVZO020000020">
    <property type="protein sequence ID" value="MDC8015531.1"/>
    <property type="molecule type" value="Genomic_DNA"/>
</dbReference>
<keyword evidence="4" id="KW-1185">Reference proteome</keyword>
<dbReference type="AlphaFoldDB" id="A0A9X3YNC5"/>
<accession>A0A9X3YNC5</accession>
<feature type="transmembrane region" description="Helical" evidence="1">
    <location>
        <begin position="174"/>
        <end position="195"/>
    </location>
</feature>
<evidence type="ECO:0000313" key="4">
    <source>
        <dbReference type="Proteomes" id="UP001139971"/>
    </source>
</evidence>
<name>A0A9X3YNC5_9GAMM</name>
<organism evidence="3 4">
    <name type="scientific">Tahibacter soli</name>
    <dbReference type="NCBI Taxonomy" id="2983605"/>
    <lineage>
        <taxon>Bacteria</taxon>
        <taxon>Pseudomonadati</taxon>
        <taxon>Pseudomonadota</taxon>
        <taxon>Gammaproteobacteria</taxon>
        <taxon>Lysobacterales</taxon>
        <taxon>Rhodanobacteraceae</taxon>
        <taxon>Tahibacter</taxon>
    </lineage>
</organism>
<dbReference type="PROSITE" id="PS50943">
    <property type="entry name" value="HTH_CROC1"/>
    <property type="match status" value="1"/>
</dbReference>
<evidence type="ECO:0000313" key="3">
    <source>
        <dbReference type="EMBL" id="MDC8015531.1"/>
    </source>
</evidence>
<dbReference type="InterPro" id="IPR001387">
    <property type="entry name" value="Cro/C1-type_HTH"/>
</dbReference>
<feature type="transmembrane region" description="Helical" evidence="1">
    <location>
        <begin position="97"/>
        <end position="119"/>
    </location>
</feature>
<dbReference type="InterPro" id="IPR010982">
    <property type="entry name" value="Lambda_DNA-bd_dom_sf"/>
</dbReference>
<evidence type="ECO:0000259" key="2">
    <source>
        <dbReference type="PROSITE" id="PS50943"/>
    </source>
</evidence>